<keyword evidence="3" id="KW-1185">Reference proteome</keyword>
<sequence>MKSFNIILFSAIFCLTVMSFNISFQQSNKKMIVGKWQPFLSAAEGIEANGKRTVQTHSKYSSKDIMQFNSDGSITDGGQLYFSYSLDSDDKTLSLFDGGNYERKFEIVQLDKTTMKIVMKDTDQYKKEPFLITWTLIFKRK</sequence>
<accession>A0A1N7L773</accession>
<proteinExistence type="predicted"/>
<dbReference type="EMBL" id="FTOL01000001">
    <property type="protein sequence ID" value="SIS69633.1"/>
    <property type="molecule type" value="Genomic_DNA"/>
</dbReference>
<gene>
    <name evidence="2" type="ORF">SAMN05421786_1011065</name>
</gene>
<organism evidence="2 3">
    <name type="scientific">Chryseobacterium ureilyticum</name>
    <dbReference type="NCBI Taxonomy" id="373668"/>
    <lineage>
        <taxon>Bacteria</taxon>
        <taxon>Pseudomonadati</taxon>
        <taxon>Bacteroidota</taxon>
        <taxon>Flavobacteriia</taxon>
        <taxon>Flavobacteriales</taxon>
        <taxon>Weeksellaceae</taxon>
        <taxon>Chryseobacterium group</taxon>
        <taxon>Chryseobacterium</taxon>
    </lineage>
</organism>
<protein>
    <recommendedName>
        <fullName evidence="1">Lipocalin-like domain-containing protein</fullName>
    </recommendedName>
</protein>
<dbReference type="Pfam" id="PF13648">
    <property type="entry name" value="Lipocalin_4"/>
    <property type="match status" value="1"/>
</dbReference>
<evidence type="ECO:0000313" key="2">
    <source>
        <dbReference type="EMBL" id="SIS69633.1"/>
    </source>
</evidence>
<reference evidence="3" key="1">
    <citation type="submission" date="2017-01" db="EMBL/GenBank/DDBJ databases">
        <authorList>
            <person name="Varghese N."/>
            <person name="Submissions S."/>
        </authorList>
    </citation>
    <scope>NUCLEOTIDE SEQUENCE [LARGE SCALE GENOMIC DNA]</scope>
    <source>
        <strain evidence="3">DSM 18017</strain>
    </source>
</reference>
<evidence type="ECO:0000313" key="3">
    <source>
        <dbReference type="Proteomes" id="UP000186744"/>
    </source>
</evidence>
<dbReference type="Proteomes" id="UP000186744">
    <property type="component" value="Unassembled WGS sequence"/>
</dbReference>
<feature type="domain" description="Lipocalin-like" evidence="1">
    <location>
        <begin position="32"/>
        <end position="117"/>
    </location>
</feature>
<dbReference type="AlphaFoldDB" id="A0A1N7L773"/>
<dbReference type="InterPro" id="IPR024311">
    <property type="entry name" value="Lipocalin-like"/>
</dbReference>
<evidence type="ECO:0000259" key="1">
    <source>
        <dbReference type="Pfam" id="PF13648"/>
    </source>
</evidence>
<name>A0A1N7L773_9FLAO</name>